<dbReference type="Pfam" id="PF06030">
    <property type="entry name" value="WxLIP_PGBD"/>
    <property type="match status" value="1"/>
</dbReference>
<keyword evidence="3" id="KW-0732">Signal</keyword>
<feature type="region of interest" description="Disordered" evidence="1">
    <location>
        <begin position="331"/>
        <end position="376"/>
    </location>
</feature>
<feature type="compositionally biased region" description="Basic and acidic residues" evidence="1">
    <location>
        <begin position="362"/>
        <end position="376"/>
    </location>
</feature>
<keyword evidence="2" id="KW-1133">Transmembrane helix</keyword>
<organism evidence="5 6">
    <name type="scientific">Glycomyces rhizosphaerae</name>
    <dbReference type="NCBI Taxonomy" id="2054422"/>
    <lineage>
        <taxon>Bacteria</taxon>
        <taxon>Bacillati</taxon>
        <taxon>Actinomycetota</taxon>
        <taxon>Actinomycetes</taxon>
        <taxon>Glycomycetales</taxon>
        <taxon>Glycomycetaceae</taxon>
        <taxon>Glycomyces</taxon>
    </lineage>
</organism>
<protein>
    <submittedName>
        <fullName evidence="5">WxL protein peptidoglycan domain-containing protein</fullName>
    </submittedName>
</protein>
<evidence type="ECO:0000313" key="5">
    <source>
        <dbReference type="EMBL" id="MFC3494708.1"/>
    </source>
</evidence>
<keyword evidence="6" id="KW-1185">Reference proteome</keyword>
<keyword evidence="2" id="KW-0812">Transmembrane</keyword>
<feature type="region of interest" description="Disordered" evidence="1">
    <location>
        <begin position="30"/>
        <end position="55"/>
    </location>
</feature>
<comment type="caution">
    <text evidence="5">The sequence shown here is derived from an EMBL/GenBank/DDBJ whole genome shotgun (WGS) entry which is preliminary data.</text>
</comment>
<sequence length="376" mass="39772">MRPVSAGRIASAFGATALAVLLTAAPAAAQTEDPAQEAPATWGVNPSGQDGPDGRAAFDLALDPGETVIDFVGVSNFSTEPITLRLYASDAYTTDTGAFDLLPADQEPVDVGSWIGFNEQTLTVPSETRLDVPFALTVPADATPGDHVGGIVAAVTEATDANGTEMLVERRVGARVHLRVSGELDPNLAPDMEHVTYHYDWNPVRPGTTSFDYAVENAGNVRLQGELVARIAGPWGLLPREVVIAELPQILPGDRFEGTAEMDGVWPLARLEVELVVRPEAVDEADAASRLASHSDIETLWAPPWPQAAVVAALASVIWLLIKIRKLKRRNASGPNSAPVPESVGAIGETEAAVTDSDADDEPRPTDDTAKERAEA</sequence>
<proteinExistence type="predicted"/>
<name>A0ABV7Q522_9ACTN</name>
<gene>
    <name evidence="5" type="ORF">ACFO8M_19665</name>
</gene>
<reference evidence="6" key="1">
    <citation type="journal article" date="2019" name="Int. J. Syst. Evol. Microbiol.">
        <title>The Global Catalogue of Microorganisms (GCM) 10K type strain sequencing project: providing services to taxonomists for standard genome sequencing and annotation.</title>
        <authorList>
            <consortium name="The Broad Institute Genomics Platform"/>
            <consortium name="The Broad Institute Genome Sequencing Center for Infectious Disease"/>
            <person name="Wu L."/>
            <person name="Ma J."/>
        </authorList>
    </citation>
    <scope>NUCLEOTIDE SEQUENCE [LARGE SCALE GENOMIC DNA]</scope>
    <source>
        <strain evidence="6">CGMCC 4.7396</strain>
    </source>
</reference>
<evidence type="ECO:0000256" key="1">
    <source>
        <dbReference type="SAM" id="MobiDB-lite"/>
    </source>
</evidence>
<evidence type="ECO:0000256" key="2">
    <source>
        <dbReference type="SAM" id="Phobius"/>
    </source>
</evidence>
<feature type="signal peptide" evidence="3">
    <location>
        <begin position="1"/>
        <end position="29"/>
    </location>
</feature>
<accession>A0ABV7Q522</accession>
<evidence type="ECO:0000259" key="4">
    <source>
        <dbReference type="Pfam" id="PF06030"/>
    </source>
</evidence>
<feature type="transmembrane region" description="Helical" evidence="2">
    <location>
        <begin position="305"/>
        <end position="322"/>
    </location>
</feature>
<evidence type="ECO:0000313" key="6">
    <source>
        <dbReference type="Proteomes" id="UP001595712"/>
    </source>
</evidence>
<dbReference type="Proteomes" id="UP001595712">
    <property type="component" value="Unassembled WGS sequence"/>
</dbReference>
<feature type="domain" description="WxL Interacting Protein peptidoglycan binding" evidence="4">
    <location>
        <begin position="58"/>
        <end position="152"/>
    </location>
</feature>
<feature type="chain" id="PRO_5045258738" evidence="3">
    <location>
        <begin position="30"/>
        <end position="376"/>
    </location>
</feature>
<dbReference type="RefSeq" id="WP_387978695.1">
    <property type="nucleotide sequence ID" value="NZ_JBHRWO010000020.1"/>
</dbReference>
<dbReference type="InterPro" id="IPR010317">
    <property type="entry name" value="WxLIP_PGBD"/>
</dbReference>
<dbReference type="EMBL" id="JBHRWO010000020">
    <property type="protein sequence ID" value="MFC3494708.1"/>
    <property type="molecule type" value="Genomic_DNA"/>
</dbReference>
<keyword evidence="2" id="KW-0472">Membrane</keyword>
<feature type="compositionally biased region" description="Low complexity" evidence="1">
    <location>
        <begin position="30"/>
        <end position="40"/>
    </location>
</feature>
<evidence type="ECO:0000256" key="3">
    <source>
        <dbReference type="SAM" id="SignalP"/>
    </source>
</evidence>